<organism evidence="1 2">
    <name type="scientific">Dyadobacter luteus</name>
    <dbReference type="NCBI Taxonomy" id="2259619"/>
    <lineage>
        <taxon>Bacteria</taxon>
        <taxon>Pseudomonadati</taxon>
        <taxon>Bacteroidota</taxon>
        <taxon>Cytophagia</taxon>
        <taxon>Cytophagales</taxon>
        <taxon>Spirosomataceae</taxon>
        <taxon>Dyadobacter</taxon>
    </lineage>
</organism>
<protein>
    <submittedName>
        <fullName evidence="1">Uncharacterized protein</fullName>
    </submittedName>
</protein>
<sequence>MKAETTTTQFLAALDGVELTKEQHNRIASGIAQVVMKELASIDNRGDLALSRKIRLEKVKLIPGPIIDGIYAKIHKDIFSI</sequence>
<evidence type="ECO:0000313" key="2">
    <source>
        <dbReference type="Proteomes" id="UP000256373"/>
    </source>
</evidence>
<accession>A0A3D8YIH5</accession>
<proteinExistence type="predicted"/>
<comment type="caution">
    <text evidence="1">The sequence shown here is derived from an EMBL/GenBank/DDBJ whole genome shotgun (WGS) entry which is preliminary data.</text>
</comment>
<dbReference type="EMBL" id="QNUL01000003">
    <property type="protein sequence ID" value="REA63301.1"/>
    <property type="molecule type" value="Genomic_DNA"/>
</dbReference>
<dbReference type="OrthoDB" id="963881at2"/>
<dbReference type="AlphaFoldDB" id="A0A3D8YIH5"/>
<name>A0A3D8YIH5_9BACT</name>
<reference evidence="1 2" key="1">
    <citation type="submission" date="2018-07" db="EMBL/GenBank/DDBJ databases">
        <title>Dyadobacter roseus sp. nov., isolated from rose rhizosphere soil.</title>
        <authorList>
            <person name="Chen L."/>
        </authorList>
    </citation>
    <scope>NUCLEOTIDE SEQUENCE [LARGE SCALE GENOMIC DNA]</scope>
    <source>
        <strain evidence="1 2">RS19</strain>
    </source>
</reference>
<keyword evidence="2" id="KW-1185">Reference proteome</keyword>
<gene>
    <name evidence="1" type="ORF">DSL64_06725</name>
</gene>
<dbReference type="RefSeq" id="WP_115829889.1">
    <property type="nucleotide sequence ID" value="NZ_QNUL01000003.1"/>
</dbReference>
<evidence type="ECO:0000313" key="1">
    <source>
        <dbReference type="EMBL" id="REA63301.1"/>
    </source>
</evidence>
<dbReference type="Proteomes" id="UP000256373">
    <property type="component" value="Unassembled WGS sequence"/>
</dbReference>